<dbReference type="SUPFAM" id="SSF57903">
    <property type="entry name" value="FYVE/PHD zinc finger"/>
    <property type="match status" value="1"/>
</dbReference>
<name>A0AAN8Q3I8_PATCE</name>
<keyword evidence="2 4" id="KW-0863">Zinc-finger</keyword>
<dbReference type="SMART" id="SM00249">
    <property type="entry name" value="PHD"/>
    <property type="match status" value="1"/>
</dbReference>
<dbReference type="PROSITE" id="PS50016">
    <property type="entry name" value="ZF_PHD_2"/>
    <property type="match status" value="1"/>
</dbReference>
<keyword evidence="7" id="KW-1185">Reference proteome</keyword>
<feature type="domain" description="PHD-type" evidence="5">
    <location>
        <begin position="11"/>
        <end position="67"/>
    </location>
</feature>
<evidence type="ECO:0000259" key="5">
    <source>
        <dbReference type="PROSITE" id="PS50016"/>
    </source>
</evidence>
<dbReference type="PROSITE" id="PS01359">
    <property type="entry name" value="ZF_PHD_1"/>
    <property type="match status" value="1"/>
</dbReference>
<dbReference type="Gene3D" id="3.90.70.80">
    <property type="match status" value="1"/>
</dbReference>
<keyword evidence="3" id="KW-0862">Zinc</keyword>
<sequence length="217" mass="24542">MARGQQQKNVQRHCGKCAVKRKSKNGIIFCDTCLKWYHIDCEGITDVELKALSASPETYICEICRNSGNKFDYLLGITRLGKAANHSFDKLRSVAEKEMLIHKERHVDLSPSIVPRKFLVDEVANKLLRQYTNERNVNAVKSTGDGDCLFNVVSTLLIGCESLSVELRYRTCLEMVLNETNIKNHVYRSSFALLSPDYKETSLSCATIGRFPVFGQL</sequence>
<keyword evidence="1" id="KW-0479">Metal-binding</keyword>
<evidence type="ECO:0000256" key="2">
    <source>
        <dbReference type="ARBA" id="ARBA00022771"/>
    </source>
</evidence>
<gene>
    <name evidence="6" type="ORF">SNE40_009638</name>
</gene>
<evidence type="ECO:0000313" key="6">
    <source>
        <dbReference type="EMBL" id="KAK6181860.1"/>
    </source>
</evidence>
<dbReference type="InterPro" id="IPR019786">
    <property type="entry name" value="Zinc_finger_PHD-type_CS"/>
</dbReference>
<evidence type="ECO:0000256" key="1">
    <source>
        <dbReference type="ARBA" id="ARBA00022723"/>
    </source>
</evidence>
<dbReference type="EMBL" id="JAZGQO010000007">
    <property type="protein sequence ID" value="KAK6181860.1"/>
    <property type="molecule type" value="Genomic_DNA"/>
</dbReference>
<dbReference type="InterPro" id="IPR013083">
    <property type="entry name" value="Znf_RING/FYVE/PHD"/>
</dbReference>
<reference evidence="6 7" key="1">
    <citation type="submission" date="2024-01" db="EMBL/GenBank/DDBJ databases">
        <title>The genome of the rayed Mediterranean limpet Patella caerulea (Linnaeus, 1758).</title>
        <authorList>
            <person name="Anh-Thu Weber A."/>
            <person name="Halstead-Nussloch G."/>
        </authorList>
    </citation>
    <scope>NUCLEOTIDE SEQUENCE [LARGE SCALE GENOMIC DNA]</scope>
    <source>
        <strain evidence="6">AATW-2023a</strain>
        <tissue evidence="6">Whole specimen</tissue>
    </source>
</reference>
<dbReference type="InterPro" id="IPR019787">
    <property type="entry name" value="Znf_PHD-finger"/>
</dbReference>
<organism evidence="6 7">
    <name type="scientific">Patella caerulea</name>
    <name type="common">Rayed Mediterranean limpet</name>
    <dbReference type="NCBI Taxonomy" id="87958"/>
    <lineage>
        <taxon>Eukaryota</taxon>
        <taxon>Metazoa</taxon>
        <taxon>Spiralia</taxon>
        <taxon>Lophotrochozoa</taxon>
        <taxon>Mollusca</taxon>
        <taxon>Gastropoda</taxon>
        <taxon>Patellogastropoda</taxon>
        <taxon>Patelloidea</taxon>
        <taxon>Patellidae</taxon>
        <taxon>Patella</taxon>
    </lineage>
</organism>
<accession>A0AAN8Q3I8</accession>
<evidence type="ECO:0000313" key="7">
    <source>
        <dbReference type="Proteomes" id="UP001347796"/>
    </source>
</evidence>
<dbReference type="AlphaFoldDB" id="A0AAN8Q3I8"/>
<protein>
    <recommendedName>
        <fullName evidence="5">PHD-type domain-containing protein</fullName>
    </recommendedName>
</protein>
<evidence type="ECO:0000256" key="4">
    <source>
        <dbReference type="PROSITE-ProRule" id="PRU00146"/>
    </source>
</evidence>
<proteinExistence type="predicted"/>
<dbReference type="Gene3D" id="3.30.40.10">
    <property type="entry name" value="Zinc/RING finger domain, C3HC4 (zinc finger)"/>
    <property type="match status" value="1"/>
</dbReference>
<dbReference type="InterPro" id="IPR001965">
    <property type="entry name" value="Znf_PHD"/>
</dbReference>
<dbReference type="GO" id="GO:0008270">
    <property type="term" value="F:zinc ion binding"/>
    <property type="evidence" value="ECO:0007669"/>
    <property type="project" value="UniProtKB-KW"/>
</dbReference>
<dbReference type="Proteomes" id="UP001347796">
    <property type="component" value="Unassembled WGS sequence"/>
</dbReference>
<comment type="caution">
    <text evidence="6">The sequence shown here is derived from an EMBL/GenBank/DDBJ whole genome shotgun (WGS) entry which is preliminary data.</text>
</comment>
<dbReference type="InterPro" id="IPR011011">
    <property type="entry name" value="Znf_FYVE_PHD"/>
</dbReference>
<evidence type="ECO:0000256" key="3">
    <source>
        <dbReference type="ARBA" id="ARBA00022833"/>
    </source>
</evidence>
<dbReference type="Pfam" id="PF00628">
    <property type="entry name" value="PHD"/>
    <property type="match status" value="1"/>
</dbReference>